<dbReference type="InterPro" id="IPR007395">
    <property type="entry name" value="Zn_peptidase_2"/>
</dbReference>
<sequence length="237" mass="26350">MVPGMGYGGYYGMYYDRTMLLLIPAVLLTIYAQYKVSSTTNRFFNVRANRGYNGEETARKILDSNGLFNVRIEMVRGRLSDHYDPRTKVLRLSQDVYSGTSITSVAVAAHECGHAIQHAHGYAPLNIRSSLVPVVNFASNMSWIFIMLGFFTRGIFLQIGILLFAASVLFQIVTLPVEFNASSRALTQLTSLGIVDDREVRQSRKVLQAAALTYVAAAVTAILQLLRLVMIANNRDD</sequence>
<reference evidence="2" key="1">
    <citation type="submission" date="2022-07" db="EMBL/GenBank/DDBJ databases">
        <title>Enhanced cultured diversity of the mouse gut microbiota enables custom-made synthetic communities.</title>
        <authorList>
            <person name="Afrizal A."/>
        </authorList>
    </citation>
    <scope>NUCLEOTIDE SEQUENCE</scope>
    <source>
        <strain evidence="2">DSM 29186</strain>
    </source>
</reference>
<keyword evidence="1" id="KW-0812">Transmembrane</keyword>
<dbReference type="PANTHER" id="PTHR36434:SF1">
    <property type="entry name" value="MEMBRANE PROTEASE YUGP-RELATED"/>
    <property type="match status" value="1"/>
</dbReference>
<gene>
    <name evidence="2" type="ORF">NSA58_14105</name>
</gene>
<dbReference type="PANTHER" id="PTHR36434">
    <property type="entry name" value="MEMBRANE PROTEASE YUGP-RELATED"/>
    <property type="match status" value="1"/>
</dbReference>
<dbReference type="Pfam" id="PF04298">
    <property type="entry name" value="Zn_peptidase_2"/>
    <property type="match status" value="1"/>
</dbReference>
<feature type="transmembrane region" description="Helical" evidence="1">
    <location>
        <begin position="157"/>
        <end position="177"/>
    </location>
</feature>
<organism evidence="2 3">
    <name type="scientific">Terrisporobacter muris</name>
    <dbReference type="NCBI Taxonomy" id="2963284"/>
    <lineage>
        <taxon>Bacteria</taxon>
        <taxon>Bacillati</taxon>
        <taxon>Bacillota</taxon>
        <taxon>Clostridia</taxon>
        <taxon>Peptostreptococcales</taxon>
        <taxon>Peptostreptococcaceae</taxon>
        <taxon>Terrisporobacter</taxon>
    </lineage>
</organism>
<protein>
    <submittedName>
        <fullName evidence="2">Zinc metallopeptidase</fullName>
    </submittedName>
</protein>
<dbReference type="RefSeq" id="WP_242842693.1">
    <property type="nucleotide sequence ID" value="NZ_JANKBY010000212.1"/>
</dbReference>
<feature type="transmembrane region" description="Helical" evidence="1">
    <location>
        <begin position="211"/>
        <end position="232"/>
    </location>
</feature>
<keyword evidence="1" id="KW-0472">Membrane</keyword>
<dbReference type="AlphaFoldDB" id="A0A9X2S2B4"/>
<keyword evidence="3" id="KW-1185">Reference proteome</keyword>
<dbReference type="EMBL" id="JANKBY010000212">
    <property type="protein sequence ID" value="MCR1823920.1"/>
    <property type="molecule type" value="Genomic_DNA"/>
</dbReference>
<name>A0A9X2S2B4_9FIRM</name>
<comment type="caution">
    <text evidence="2">The sequence shown here is derived from an EMBL/GenBank/DDBJ whole genome shotgun (WGS) entry which is preliminary data.</text>
</comment>
<keyword evidence="1" id="KW-1133">Transmembrane helix</keyword>
<evidence type="ECO:0000313" key="2">
    <source>
        <dbReference type="EMBL" id="MCR1823920.1"/>
    </source>
</evidence>
<evidence type="ECO:0000256" key="1">
    <source>
        <dbReference type="SAM" id="Phobius"/>
    </source>
</evidence>
<proteinExistence type="predicted"/>
<dbReference type="Proteomes" id="UP001140817">
    <property type="component" value="Unassembled WGS sequence"/>
</dbReference>
<accession>A0A9X2S2B4</accession>
<evidence type="ECO:0000313" key="3">
    <source>
        <dbReference type="Proteomes" id="UP001140817"/>
    </source>
</evidence>
<feature type="transmembrane region" description="Helical" evidence="1">
    <location>
        <begin position="12"/>
        <end position="32"/>
    </location>
</feature>
<feature type="transmembrane region" description="Helical" evidence="1">
    <location>
        <begin position="131"/>
        <end position="151"/>
    </location>
</feature>